<protein>
    <submittedName>
        <fullName evidence="2">Uncharacterized protein</fullName>
    </submittedName>
</protein>
<dbReference type="Proteomes" id="UP000241764">
    <property type="component" value="Unassembled WGS sequence"/>
</dbReference>
<organism evidence="2 3">
    <name type="scientific">Phyllobacterium sophorae</name>
    <dbReference type="NCBI Taxonomy" id="1520277"/>
    <lineage>
        <taxon>Bacteria</taxon>
        <taxon>Pseudomonadati</taxon>
        <taxon>Pseudomonadota</taxon>
        <taxon>Alphaproteobacteria</taxon>
        <taxon>Hyphomicrobiales</taxon>
        <taxon>Phyllobacteriaceae</taxon>
        <taxon>Phyllobacterium</taxon>
    </lineage>
</organism>
<name>A0A2P7B685_9HYPH</name>
<evidence type="ECO:0000313" key="3">
    <source>
        <dbReference type="Proteomes" id="UP000241764"/>
    </source>
</evidence>
<dbReference type="OrthoDB" id="8160865at2"/>
<proteinExistence type="predicted"/>
<sequence length="105" mass="11980">MFKKFMLIGTAVLLTLTAAPQSYAQSIEIGPGGVRLQQPSRERMVRRTMEIDERQAVRIAKREGIRSVDDVRRTRSRYLVEGSDRRGNDMRVSVDRRSGEVISVD</sequence>
<keyword evidence="1" id="KW-0732">Signal</keyword>
<dbReference type="EMBL" id="PGGM01000011">
    <property type="protein sequence ID" value="PSH61930.1"/>
    <property type="molecule type" value="Genomic_DNA"/>
</dbReference>
<reference evidence="3" key="1">
    <citation type="submission" date="2017-11" db="EMBL/GenBank/DDBJ databases">
        <authorList>
            <person name="Kuznetsova I."/>
            <person name="Sazanova A."/>
            <person name="Chirak E."/>
            <person name="Safronova V."/>
            <person name="Willems A."/>
        </authorList>
    </citation>
    <scope>NUCLEOTIDE SEQUENCE [LARGE SCALE GENOMIC DNA]</scope>
    <source>
        <strain evidence="3">CCBAU 03422</strain>
    </source>
</reference>
<evidence type="ECO:0000256" key="1">
    <source>
        <dbReference type="SAM" id="SignalP"/>
    </source>
</evidence>
<comment type="caution">
    <text evidence="2">The sequence shown here is derived from an EMBL/GenBank/DDBJ whole genome shotgun (WGS) entry which is preliminary data.</text>
</comment>
<dbReference type="RefSeq" id="WP_106666103.1">
    <property type="nucleotide sequence ID" value="NZ_PGGM01000011.1"/>
</dbReference>
<keyword evidence="3" id="KW-1185">Reference proteome</keyword>
<dbReference type="AlphaFoldDB" id="A0A2P7B685"/>
<gene>
    <name evidence="2" type="ORF">CU103_21690</name>
</gene>
<accession>A0A2P7B685</accession>
<evidence type="ECO:0000313" key="2">
    <source>
        <dbReference type="EMBL" id="PSH61930.1"/>
    </source>
</evidence>
<feature type="chain" id="PRO_5015202028" evidence="1">
    <location>
        <begin position="25"/>
        <end position="105"/>
    </location>
</feature>
<feature type="signal peptide" evidence="1">
    <location>
        <begin position="1"/>
        <end position="24"/>
    </location>
</feature>